<gene>
    <name evidence="9" type="ORF">C8N45_10555</name>
</gene>
<evidence type="ECO:0000256" key="2">
    <source>
        <dbReference type="ARBA" id="ARBA00004749"/>
    </source>
</evidence>
<comment type="similarity">
    <text evidence="3">Belongs to the UbiH/COQ6 family.</text>
</comment>
<dbReference type="InterPro" id="IPR036188">
    <property type="entry name" value="FAD/NAD-bd_sf"/>
</dbReference>
<evidence type="ECO:0000256" key="5">
    <source>
        <dbReference type="ARBA" id="ARBA00022827"/>
    </source>
</evidence>
<organism evidence="9 10">
    <name type="scientific">Yoonia sediminilitoris</name>
    <dbReference type="NCBI Taxonomy" id="1286148"/>
    <lineage>
        <taxon>Bacteria</taxon>
        <taxon>Pseudomonadati</taxon>
        <taxon>Pseudomonadota</taxon>
        <taxon>Alphaproteobacteria</taxon>
        <taxon>Rhodobacterales</taxon>
        <taxon>Paracoccaceae</taxon>
        <taxon>Yoonia</taxon>
    </lineage>
</organism>
<dbReference type="SUPFAM" id="SSF51905">
    <property type="entry name" value="FAD/NAD(P)-binding domain"/>
    <property type="match status" value="1"/>
</dbReference>
<dbReference type="Proteomes" id="UP000244523">
    <property type="component" value="Unassembled WGS sequence"/>
</dbReference>
<dbReference type="GO" id="GO:0110142">
    <property type="term" value="C:ubiquinone biosynthesis complex"/>
    <property type="evidence" value="ECO:0007669"/>
    <property type="project" value="UniProtKB-ARBA"/>
</dbReference>
<dbReference type="RefSeq" id="WP_108386423.1">
    <property type="nucleotide sequence ID" value="NZ_QBUD01000005.1"/>
</dbReference>
<dbReference type="GO" id="GO:0006744">
    <property type="term" value="P:ubiquinone biosynthetic process"/>
    <property type="evidence" value="ECO:0007669"/>
    <property type="project" value="UniProtKB-UniPathway"/>
</dbReference>
<evidence type="ECO:0000313" key="9">
    <source>
        <dbReference type="EMBL" id="PUB14834.1"/>
    </source>
</evidence>
<comment type="pathway">
    <text evidence="2">Cofactor biosynthesis; ubiquinone biosynthesis.</text>
</comment>
<feature type="domain" description="FAD-binding" evidence="8">
    <location>
        <begin position="2"/>
        <end position="341"/>
    </location>
</feature>
<dbReference type="GO" id="GO:0016705">
    <property type="term" value="F:oxidoreductase activity, acting on paired donors, with incorporation or reduction of molecular oxygen"/>
    <property type="evidence" value="ECO:0007669"/>
    <property type="project" value="InterPro"/>
</dbReference>
<accession>A0A2T6KH41</accession>
<dbReference type="AlphaFoldDB" id="A0A2T6KH41"/>
<evidence type="ECO:0000256" key="3">
    <source>
        <dbReference type="ARBA" id="ARBA00005349"/>
    </source>
</evidence>
<keyword evidence="7" id="KW-0503">Monooxygenase</keyword>
<dbReference type="PANTHER" id="PTHR43876:SF7">
    <property type="entry name" value="UBIQUINONE BIOSYNTHESIS MONOOXYGENASE COQ6, MITOCHONDRIAL"/>
    <property type="match status" value="1"/>
</dbReference>
<dbReference type="PRINTS" id="PR00420">
    <property type="entry name" value="RNGMNOXGNASE"/>
</dbReference>
<evidence type="ECO:0000259" key="8">
    <source>
        <dbReference type="Pfam" id="PF01494"/>
    </source>
</evidence>
<keyword evidence="4" id="KW-0285">Flavoprotein</keyword>
<keyword evidence="5" id="KW-0274">FAD</keyword>
<keyword evidence="10" id="KW-1185">Reference proteome</keyword>
<dbReference type="PROSITE" id="PS01304">
    <property type="entry name" value="UBIH"/>
    <property type="match status" value="1"/>
</dbReference>
<comment type="cofactor">
    <cofactor evidence="1">
        <name>FAD</name>
        <dbReference type="ChEBI" id="CHEBI:57692"/>
    </cofactor>
</comment>
<dbReference type="OrthoDB" id="9796623at2"/>
<sequence length="403" mass="42668">METQIIIVGGGLNGPALALAAAQAGFHVTLIDRLPIDTRTDPAFDGRSYALALASKRLLQGIAVWDQVAAQAQPMLEIKVTDGRAGQGPSPWMMHFDHAEIEEGPMGFMVEDRHLRRAMLDAVAADDRITHLAGETVVSQSVTAAGVTVTLGSGGTVSGQLVVGSDGRNSETAARAGIKRTGWDYGQTAVVCALEHEQPHHGIAHQFFMPHGPLAILPLTGNRCSIVWSESSARAAELAAMSDADFLSALRPAFGSFLGQIGLVGARFTYPLGLSLTTDLIADRVALVGDAAHGLHPIAGQGLNAGLRDVAALIDVLTQARARGEDIGSRQTLERYQQWRRIEIATLAIATDTFNILFSNDNPLLRAARDIGMGVINAAPQLKRGFIRQAAGLSGELPSLMRG</sequence>
<evidence type="ECO:0000256" key="7">
    <source>
        <dbReference type="ARBA" id="ARBA00023033"/>
    </source>
</evidence>
<dbReference type="GO" id="GO:0071949">
    <property type="term" value="F:FAD binding"/>
    <property type="evidence" value="ECO:0007669"/>
    <property type="project" value="InterPro"/>
</dbReference>
<reference evidence="9 10" key="1">
    <citation type="submission" date="2018-04" db="EMBL/GenBank/DDBJ databases">
        <title>Genomic Encyclopedia of Archaeal and Bacterial Type Strains, Phase II (KMG-II): from individual species to whole genera.</title>
        <authorList>
            <person name="Goeker M."/>
        </authorList>
    </citation>
    <scope>NUCLEOTIDE SEQUENCE [LARGE SCALE GENOMIC DNA]</scope>
    <source>
        <strain evidence="9 10">DSM 29955</strain>
    </source>
</reference>
<dbReference type="PANTHER" id="PTHR43876">
    <property type="entry name" value="UBIQUINONE BIOSYNTHESIS MONOOXYGENASE COQ6, MITOCHONDRIAL"/>
    <property type="match status" value="1"/>
</dbReference>
<dbReference type="GO" id="GO:0004497">
    <property type="term" value="F:monooxygenase activity"/>
    <property type="evidence" value="ECO:0007669"/>
    <property type="project" value="UniProtKB-KW"/>
</dbReference>
<dbReference type="InterPro" id="IPR051205">
    <property type="entry name" value="UbiH/COQ6_monooxygenase"/>
</dbReference>
<comment type="caution">
    <text evidence="9">The sequence shown here is derived from an EMBL/GenBank/DDBJ whole genome shotgun (WGS) entry which is preliminary data.</text>
</comment>
<dbReference type="NCBIfam" id="TIGR01988">
    <property type="entry name" value="Ubi-OHases"/>
    <property type="match status" value="1"/>
</dbReference>
<dbReference type="EMBL" id="QBUD01000005">
    <property type="protein sequence ID" value="PUB14834.1"/>
    <property type="molecule type" value="Genomic_DNA"/>
</dbReference>
<dbReference type="Gene3D" id="3.50.50.60">
    <property type="entry name" value="FAD/NAD(P)-binding domain"/>
    <property type="match status" value="2"/>
</dbReference>
<dbReference type="UniPathway" id="UPA00232"/>
<proteinExistence type="inferred from homology"/>
<dbReference type="Pfam" id="PF01494">
    <property type="entry name" value="FAD_binding_3"/>
    <property type="match status" value="1"/>
</dbReference>
<dbReference type="InterPro" id="IPR002938">
    <property type="entry name" value="FAD-bd"/>
</dbReference>
<dbReference type="InterPro" id="IPR010971">
    <property type="entry name" value="UbiH/COQ6"/>
</dbReference>
<evidence type="ECO:0000256" key="4">
    <source>
        <dbReference type="ARBA" id="ARBA00022630"/>
    </source>
</evidence>
<protein>
    <submittedName>
        <fullName evidence="9">2-octaprenyl-6-methoxyphenol hydroxylase</fullName>
    </submittedName>
</protein>
<dbReference type="FunFam" id="3.50.50.60:FF:000021">
    <property type="entry name" value="Ubiquinone biosynthesis monooxygenase COQ6"/>
    <property type="match status" value="1"/>
</dbReference>
<evidence type="ECO:0000256" key="6">
    <source>
        <dbReference type="ARBA" id="ARBA00023002"/>
    </source>
</evidence>
<dbReference type="InterPro" id="IPR018168">
    <property type="entry name" value="Ubi_Hdrlase_CS"/>
</dbReference>
<name>A0A2T6KH41_9RHOB</name>
<evidence type="ECO:0000256" key="1">
    <source>
        <dbReference type="ARBA" id="ARBA00001974"/>
    </source>
</evidence>
<keyword evidence="6" id="KW-0560">Oxidoreductase</keyword>
<evidence type="ECO:0000313" key="10">
    <source>
        <dbReference type="Proteomes" id="UP000244523"/>
    </source>
</evidence>